<name>A0ABW3GYS8_9BACL</name>
<organism evidence="1 2">
    <name type="scientific">Savagea faecisuis</name>
    <dbReference type="NCBI Taxonomy" id="1274803"/>
    <lineage>
        <taxon>Bacteria</taxon>
        <taxon>Bacillati</taxon>
        <taxon>Bacillota</taxon>
        <taxon>Bacilli</taxon>
        <taxon>Bacillales</taxon>
        <taxon>Caryophanaceae</taxon>
        <taxon>Savagea</taxon>
    </lineage>
</organism>
<gene>
    <name evidence="1" type="ORF">ACFQ0V_09740</name>
</gene>
<comment type="caution">
    <text evidence="1">The sequence shown here is derived from an EMBL/GenBank/DDBJ whole genome shotgun (WGS) entry which is preliminary data.</text>
</comment>
<protein>
    <submittedName>
        <fullName evidence="1">YwpF family protein</fullName>
    </submittedName>
</protein>
<dbReference type="Proteomes" id="UP001596976">
    <property type="component" value="Unassembled WGS sequence"/>
</dbReference>
<keyword evidence="2" id="KW-1185">Reference proteome</keyword>
<evidence type="ECO:0000313" key="2">
    <source>
        <dbReference type="Proteomes" id="UP001596976"/>
    </source>
</evidence>
<dbReference type="InterPro" id="IPR025573">
    <property type="entry name" value="YwpF"/>
</dbReference>
<reference evidence="2" key="1">
    <citation type="journal article" date="2019" name="Int. J. Syst. Evol. Microbiol.">
        <title>The Global Catalogue of Microorganisms (GCM) 10K type strain sequencing project: providing services to taxonomists for standard genome sequencing and annotation.</title>
        <authorList>
            <consortium name="The Broad Institute Genomics Platform"/>
            <consortium name="The Broad Institute Genome Sequencing Center for Infectious Disease"/>
            <person name="Wu L."/>
            <person name="Ma J."/>
        </authorList>
    </citation>
    <scope>NUCLEOTIDE SEQUENCE [LARGE SCALE GENOMIC DNA]</scope>
    <source>
        <strain evidence="2">CCUG 63563</strain>
    </source>
</reference>
<sequence length="152" mass="18014">MKTFKMLSIQIVENDEFINFPLIDGIIINQENSRGSWVLELFLERQYRSLFEKWSEEETLLEARVVISYPDNEPAGFIVTVEDMKNIGENEVSILLKGKLKRVRAKYAEQLLEQLLNDGFDGIELLEQFEKNMKERPRLNIDKQLYREQKKN</sequence>
<proteinExistence type="predicted"/>
<dbReference type="RefSeq" id="WP_381012824.1">
    <property type="nucleotide sequence ID" value="NZ_JBHTJF010000034.1"/>
</dbReference>
<evidence type="ECO:0000313" key="1">
    <source>
        <dbReference type="EMBL" id="MFD0944024.1"/>
    </source>
</evidence>
<dbReference type="EMBL" id="JBHTJF010000034">
    <property type="protein sequence ID" value="MFD0944024.1"/>
    <property type="molecule type" value="Genomic_DNA"/>
</dbReference>
<dbReference type="Pfam" id="PF14183">
    <property type="entry name" value="YwpF"/>
    <property type="match status" value="1"/>
</dbReference>
<accession>A0ABW3GYS8</accession>